<name>A0ACB9QHZ0_9MYRT</name>
<accession>A0ACB9QHZ0</accession>
<organism evidence="1 2">
    <name type="scientific">Melastoma candidum</name>
    <dbReference type="NCBI Taxonomy" id="119954"/>
    <lineage>
        <taxon>Eukaryota</taxon>
        <taxon>Viridiplantae</taxon>
        <taxon>Streptophyta</taxon>
        <taxon>Embryophyta</taxon>
        <taxon>Tracheophyta</taxon>
        <taxon>Spermatophyta</taxon>
        <taxon>Magnoliopsida</taxon>
        <taxon>eudicotyledons</taxon>
        <taxon>Gunneridae</taxon>
        <taxon>Pentapetalae</taxon>
        <taxon>rosids</taxon>
        <taxon>malvids</taxon>
        <taxon>Myrtales</taxon>
        <taxon>Melastomataceae</taxon>
        <taxon>Melastomatoideae</taxon>
        <taxon>Melastomateae</taxon>
        <taxon>Melastoma</taxon>
    </lineage>
</organism>
<protein>
    <submittedName>
        <fullName evidence="1">Uncharacterized protein</fullName>
    </submittedName>
</protein>
<sequence length="149" mass="15807">MGASPLKQRLTAAGSKSVPGVSPCSGVDRGSFQMPVGDAMEIYLSMLVVWPEGTSPGTGSTGRISLGKCSTIAAVGAGCDLLDCWKLLVVCQQGFVRERFELMWIFALYFEEGMSDAVKGNISSFRQGEWSAHMNSMVDPICAGLVGAF</sequence>
<proteinExistence type="predicted"/>
<keyword evidence="2" id="KW-1185">Reference proteome</keyword>
<gene>
    <name evidence="1" type="ORF">MLD38_022013</name>
</gene>
<reference evidence="2" key="1">
    <citation type="journal article" date="2023" name="Front. Plant Sci.">
        <title>Chromosomal-level genome assembly of Melastoma candidum provides insights into trichome evolution.</title>
        <authorList>
            <person name="Zhong Y."/>
            <person name="Wu W."/>
            <person name="Sun C."/>
            <person name="Zou P."/>
            <person name="Liu Y."/>
            <person name="Dai S."/>
            <person name="Zhou R."/>
        </authorList>
    </citation>
    <scope>NUCLEOTIDE SEQUENCE [LARGE SCALE GENOMIC DNA]</scope>
</reference>
<dbReference type="EMBL" id="CM042885">
    <property type="protein sequence ID" value="KAI4366091.1"/>
    <property type="molecule type" value="Genomic_DNA"/>
</dbReference>
<evidence type="ECO:0000313" key="2">
    <source>
        <dbReference type="Proteomes" id="UP001057402"/>
    </source>
</evidence>
<dbReference type="Proteomes" id="UP001057402">
    <property type="component" value="Chromosome 6"/>
</dbReference>
<evidence type="ECO:0000313" key="1">
    <source>
        <dbReference type="EMBL" id="KAI4366091.1"/>
    </source>
</evidence>
<comment type="caution">
    <text evidence="1">The sequence shown here is derived from an EMBL/GenBank/DDBJ whole genome shotgun (WGS) entry which is preliminary data.</text>
</comment>